<evidence type="ECO:0000313" key="1">
    <source>
        <dbReference type="EMBL" id="PIL35350.1"/>
    </source>
</evidence>
<proteinExistence type="predicted"/>
<evidence type="ECO:0000313" key="2">
    <source>
        <dbReference type="Proteomes" id="UP000230002"/>
    </source>
</evidence>
<reference evidence="1 2" key="1">
    <citation type="journal article" date="2015" name="Sci. Rep.">
        <title>Chromosome-level genome map provides insights into diverse defense mechanisms in the medicinal fungus Ganoderma sinense.</title>
        <authorList>
            <person name="Zhu Y."/>
            <person name="Xu J."/>
            <person name="Sun C."/>
            <person name="Zhou S."/>
            <person name="Xu H."/>
            <person name="Nelson D.R."/>
            <person name="Qian J."/>
            <person name="Song J."/>
            <person name="Luo H."/>
            <person name="Xiang L."/>
            <person name="Li Y."/>
            <person name="Xu Z."/>
            <person name="Ji A."/>
            <person name="Wang L."/>
            <person name="Lu S."/>
            <person name="Hayward A."/>
            <person name="Sun W."/>
            <person name="Li X."/>
            <person name="Schwartz D.C."/>
            <person name="Wang Y."/>
            <person name="Chen S."/>
        </authorList>
    </citation>
    <scope>NUCLEOTIDE SEQUENCE [LARGE SCALE GENOMIC DNA]</scope>
    <source>
        <strain evidence="1 2">ZZ0214-1</strain>
    </source>
</reference>
<name>A0A2G8SNM0_9APHY</name>
<dbReference type="AlphaFoldDB" id="A0A2G8SNM0"/>
<protein>
    <submittedName>
        <fullName evidence="1">Uncharacterized protein</fullName>
    </submittedName>
</protein>
<accession>A0A2G8SNM0</accession>
<sequence length="72" mass="7593">MSAVGICAYSTSSVVGNKVVGDRPEVHLVYARIQITLGHSLAIKMPFGYLCVYSRSGGAADGSDCELETRLA</sequence>
<organism evidence="1 2">
    <name type="scientific">Ganoderma sinense ZZ0214-1</name>
    <dbReference type="NCBI Taxonomy" id="1077348"/>
    <lineage>
        <taxon>Eukaryota</taxon>
        <taxon>Fungi</taxon>
        <taxon>Dikarya</taxon>
        <taxon>Basidiomycota</taxon>
        <taxon>Agaricomycotina</taxon>
        <taxon>Agaricomycetes</taxon>
        <taxon>Polyporales</taxon>
        <taxon>Polyporaceae</taxon>
        <taxon>Ganoderma</taxon>
    </lineage>
</organism>
<comment type="caution">
    <text evidence="1">The sequence shown here is derived from an EMBL/GenBank/DDBJ whole genome shotgun (WGS) entry which is preliminary data.</text>
</comment>
<gene>
    <name evidence="1" type="ORF">GSI_02076</name>
</gene>
<keyword evidence="2" id="KW-1185">Reference proteome</keyword>
<dbReference type="Proteomes" id="UP000230002">
    <property type="component" value="Unassembled WGS sequence"/>
</dbReference>
<dbReference type="EMBL" id="AYKW01000003">
    <property type="protein sequence ID" value="PIL35350.1"/>
    <property type="molecule type" value="Genomic_DNA"/>
</dbReference>